<reference evidence="2" key="1">
    <citation type="submission" date="2020-08" db="EMBL/GenBank/DDBJ databases">
        <title>Multicomponent nature underlies the extraordinary mechanical properties of spider dragline silk.</title>
        <authorList>
            <person name="Kono N."/>
            <person name="Nakamura H."/>
            <person name="Mori M."/>
            <person name="Yoshida Y."/>
            <person name="Ohtoshi R."/>
            <person name="Malay A.D."/>
            <person name="Moran D.A.P."/>
            <person name="Tomita M."/>
            <person name="Numata K."/>
            <person name="Arakawa K."/>
        </authorList>
    </citation>
    <scope>NUCLEOTIDE SEQUENCE</scope>
</reference>
<dbReference type="InterPro" id="IPR056565">
    <property type="entry name" value="Fn3_ATF7IP"/>
</dbReference>
<dbReference type="OrthoDB" id="2434995at2759"/>
<feature type="domain" description="Activating transcription factor 7-interacting protein Fn3" evidence="1">
    <location>
        <begin position="30"/>
        <end position="131"/>
    </location>
</feature>
<dbReference type="GO" id="GO:0005667">
    <property type="term" value="C:transcription regulator complex"/>
    <property type="evidence" value="ECO:0007669"/>
    <property type="project" value="TreeGrafter"/>
</dbReference>
<evidence type="ECO:0000313" key="3">
    <source>
        <dbReference type="Proteomes" id="UP000887013"/>
    </source>
</evidence>
<dbReference type="PANTHER" id="PTHR23210">
    <property type="entry name" value="ACTIVATING TRANSCRIPTION FACTOR 7 INTERACTING PROTEIN"/>
    <property type="match status" value="1"/>
</dbReference>
<accession>A0A8X6U2Z9</accession>
<dbReference type="EMBL" id="BMAW01119554">
    <property type="protein sequence ID" value="GFT85148.1"/>
    <property type="molecule type" value="Genomic_DNA"/>
</dbReference>
<dbReference type="InterPro" id="IPR036116">
    <property type="entry name" value="FN3_sf"/>
</dbReference>
<dbReference type="GO" id="GO:0006355">
    <property type="term" value="P:regulation of DNA-templated transcription"/>
    <property type="evidence" value="ECO:0007669"/>
    <property type="project" value="TreeGrafter"/>
</dbReference>
<feature type="non-terminal residue" evidence="2">
    <location>
        <position position="1"/>
    </location>
</feature>
<dbReference type="AlphaFoldDB" id="A0A8X6U2Z9"/>
<evidence type="ECO:0000259" key="1">
    <source>
        <dbReference type="Pfam" id="PF16794"/>
    </source>
</evidence>
<dbReference type="GO" id="GO:0003712">
    <property type="term" value="F:transcription coregulator activity"/>
    <property type="evidence" value="ECO:0007669"/>
    <property type="project" value="TreeGrafter"/>
</dbReference>
<comment type="caution">
    <text evidence="2">The sequence shown here is derived from an EMBL/GenBank/DDBJ whole genome shotgun (WGS) entry which is preliminary data.</text>
</comment>
<keyword evidence="3" id="KW-1185">Reference proteome</keyword>
<dbReference type="InterPro" id="IPR013783">
    <property type="entry name" value="Ig-like_fold"/>
</dbReference>
<dbReference type="PANTHER" id="PTHR23210:SF26">
    <property type="entry name" value="ACTIVATING TRANSCRIPTION FACTOR 7-INTERACTING PROTEIN 1"/>
    <property type="match status" value="1"/>
</dbReference>
<dbReference type="InterPro" id="IPR026085">
    <property type="entry name" value="ATF7-int"/>
</dbReference>
<gene>
    <name evidence="2" type="primary">Atf7ip</name>
    <name evidence="2" type="ORF">NPIL_33671</name>
</gene>
<dbReference type="Proteomes" id="UP000887013">
    <property type="component" value="Unassembled WGS sequence"/>
</dbReference>
<dbReference type="GO" id="GO:0005634">
    <property type="term" value="C:nucleus"/>
    <property type="evidence" value="ECO:0007669"/>
    <property type="project" value="TreeGrafter"/>
</dbReference>
<name>A0A8X6U2Z9_NEPPI</name>
<evidence type="ECO:0000313" key="2">
    <source>
        <dbReference type="EMBL" id="GFT85148.1"/>
    </source>
</evidence>
<sequence length="138" mass="16004">VIARAVRKLKHPSPLPPKPFTFLNKHLPRSPPKPSLSVCVAATGIILKWEMPLYAPAYTYAKFESYELFWYEELQNMPVDSQLWKSMGFVQSLPLPMACTLTMFKDKTIHHFAVRAMDIYKRYGDFSNPVSAFYKEEK</sequence>
<dbReference type="Pfam" id="PF16794">
    <property type="entry name" value="fn3_4"/>
    <property type="match status" value="1"/>
</dbReference>
<protein>
    <submittedName>
        <fullName evidence="2">Activating transcription factor 7-interacting protein 1</fullName>
    </submittedName>
</protein>
<proteinExistence type="predicted"/>
<dbReference type="Gene3D" id="2.60.40.10">
    <property type="entry name" value="Immunoglobulins"/>
    <property type="match status" value="1"/>
</dbReference>
<dbReference type="SUPFAM" id="SSF49265">
    <property type="entry name" value="Fibronectin type III"/>
    <property type="match status" value="1"/>
</dbReference>
<organism evidence="2 3">
    <name type="scientific">Nephila pilipes</name>
    <name type="common">Giant wood spider</name>
    <name type="synonym">Nephila maculata</name>
    <dbReference type="NCBI Taxonomy" id="299642"/>
    <lineage>
        <taxon>Eukaryota</taxon>
        <taxon>Metazoa</taxon>
        <taxon>Ecdysozoa</taxon>
        <taxon>Arthropoda</taxon>
        <taxon>Chelicerata</taxon>
        <taxon>Arachnida</taxon>
        <taxon>Araneae</taxon>
        <taxon>Araneomorphae</taxon>
        <taxon>Entelegynae</taxon>
        <taxon>Araneoidea</taxon>
        <taxon>Nephilidae</taxon>
        <taxon>Nephila</taxon>
    </lineage>
</organism>